<feature type="non-terminal residue" evidence="4">
    <location>
        <position position="1"/>
    </location>
</feature>
<protein>
    <recommendedName>
        <fullName evidence="1">Major sperm protein</fullName>
    </recommendedName>
</protein>
<keyword evidence="5" id="KW-1185">Reference proteome</keyword>
<gene>
    <name evidence="4" type="ORF">MSPICULIGERA_LOCUS13699</name>
</gene>
<evidence type="ECO:0000256" key="2">
    <source>
        <dbReference type="SAM" id="MobiDB-lite"/>
    </source>
</evidence>
<comment type="function">
    <text evidence="1">Central component in molecular interactions underlying sperm crawling. Forms an extensive filament system that extends from sperm villipoda, along the leading edge of the pseudopod.</text>
</comment>
<dbReference type="InterPro" id="IPR000535">
    <property type="entry name" value="MSP_dom"/>
</dbReference>
<dbReference type="InterPro" id="IPR013783">
    <property type="entry name" value="Ig-like_fold"/>
</dbReference>
<feature type="region of interest" description="Disordered" evidence="2">
    <location>
        <begin position="124"/>
        <end position="184"/>
    </location>
</feature>
<dbReference type="PROSITE" id="PS50202">
    <property type="entry name" value="MSP"/>
    <property type="match status" value="1"/>
</dbReference>
<evidence type="ECO:0000259" key="3">
    <source>
        <dbReference type="PROSITE" id="PS50202"/>
    </source>
</evidence>
<comment type="caution">
    <text evidence="4">The sequence shown here is derived from an EMBL/GenBank/DDBJ whole genome shotgun (WGS) entry which is preliminary data.</text>
</comment>
<dbReference type="AlphaFoldDB" id="A0AA36G7C1"/>
<dbReference type="Gene3D" id="2.60.40.10">
    <property type="entry name" value="Immunoglobulins"/>
    <property type="match status" value="1"/>
</dbReference>
<evidence type="ECO:0000256" key="1">
    <source>
        <dbReference type="RuleBase" id="RU003425"/>
    </source>
</evidence>
<feature type="domain" description="MSP" evidence="3">
    <location>
        <begin position="231"/>
        <end position="351"/>
    </location>
</feature>
<sequence length="351" mass="39614">MLEFMRCIFYCPYRKHLTTANVVSVLRIANRFEMRMVVARCEAFVENAAKNLDQNKLLQVAQAVKECDPNSTTMTILVDRLASLSDKDLSAMQFNDVSGDIVANVFTHRLNTKEKGKKRYCTLMKSKSKGNSQAKEVKAPKGAKAPKSADKNKPKGGEKKRKEKSKQASVQPPPTPPDKIQDRTFDVTQQFDLDEVLRQEEEALFRANCKEKLKEEAEERLKQEAAKAKDGDAGDPRILNKDSVVKVDHDKIVWKDGDQQVKLTLTNGSKERRAFKMRCSDNSYFRIDPVYGYIEAKKTAVIVITLAKPLNVLQKIKVESMAVGDSETRDARDVLKDAPGNAMQFTHVEVQ</sequence>
<proteinExistence type="predicted"/>
<name>A0AA36G7C1_9BILA</name>
<organism evidence="4 5">
    <name type="scientific">Mesorhabditis spiculigera</name>
    <dbReference type="NCBI Taxonomy" id="96644"/>
    <lineage>
        <taxon>Eukaryota</taxon>
        <taxon>Metazoa</taxon>
        <taxon>Ecdysozoa</taxon>
        <taxon>Nematoda</taxon>
        <taxon>Chromadorea</taxon>
        <taxon>Rhabditida</taxon>
        <taxon>Rhabditina</taxon>
        <taxon>Rhabditomorpha</taxon>
        <taxon>Rhabditoidea</taxon>
        <taxon>Rhabditidae</taxon>
        <taxon>Mesorhabditinae</taxon>
        <taxon>Mesorhabditis</taxon>
    </lineage>
</organism>
<dbReference type="InterPro" id="IPR008962">
    <property type="entry name" value="PapD-like_sf"/>
</dbReference>
<dbReference type="PANTHER" id="PTHR21515:SF10">
    <property type="entry name" value="MAJOR SPERM PROTEIN"/>
    <property type="match status" value="1"/>
</dbReference>
<reference evidence="4" key="1">
    <citation type="submission" date="2023-06" db="EMBL/GenBank/DDBJ databases">
        <authorList>
            <person name="Delattre M."/>
        </authorList>
    </citation>
    <scope>NUCLEOTIDE SEQUENCE</scope>
    <source>
        <strain evidence="4">AF72</strain>
    </source>
</reference>
<dbReference type="PANTHER" id="PTHR21515">
    <property type="entry name" value="MAJOR SPERM PROTEIN"/>
    <property type="match status" value="1"/>
</dbReference>
<feature type="compositionally biased region" description="Basic and acidic residues" evidence="2">
    <location>
        <begin position="147"/>
        <end position="157"/>
    </location>
</feature>
<dbReference type="Proteomes" id="UP001177023">
    <property type="component" value="Unassembled WGS sequence"/>
</dbReference>
<dbReference type="Pfam" id="PF00635">
    <property type="entry name" value="Motile_Sperm"/>
    <property type="match status" value="1"/>
</dbReference>
<dbReference type="SUPFAM" id="SSF49354">
    <property type="entry name" value="PapD-like"/>
    <property type="match status" value="1"/>
</dbReference>
<keyword evidence="1" id="KW-0963">Cytoplasm</keyword>
<evidence type="ECO:0000313" key="4">
    <source>
        <dbReference type="EMBL" id="CAJ0575388.1"/>
    </source>
</evidence>
<keyword evidence="1" id="KW-0206">Cytoskeleton</keyword>
<evidence type="ECO:0000313" key="5">
    <source>
        <dbReference type="Proteomes" id="UP001177023"/>
    </source>
</evidence>
<dbReference type="EMBL" id="CATQJA010002637">
    <property type="protein sequence ID" value="CAJ0575388.1"/>
    <property type="molecule type" value="Genomic_DNA"/>
</dbReference>
<accession>A0AA36G7C1</accession>